<comment type="caution">
    <text evidence="1">The sequence shown here is derived from an EMBL/GenBank/DDBJ whole genome shotgun (WGS) entry which is preliminary data.</text>
</comment>
<organism evidence="1 2">
    <name type="scientific">Lactuca sativa</name>
    <name type="common">Garden lettuce</name>
    <dbReference type="NCBI Taxonomy" id="4236"/>
    <lineage>
        <taxon>Eukaryota</taxon>
        <taxon>Viridiplantae</taxon>
        <taxon>Streptophyta</taxon>
        <taxon>Embryophyta</taxon>
        <taxon>Tracheophyta</taxon>
        <taxon>Spermatophyta</taxon>
        <taxon>Magnoliopsida</taxon>
        <taxon>eudicotyledons</taxon>
        <taxon>Gunneridae</taxon>
        <taxon>Pentapetalae</taxon>
        <taxon>asterids</taxon>
        <taxon>campanulids</taxon>
        <taxon>Asterales</taxon>
        <taxon>Asteraceae</taxon>
        <taxon>Cichorioideae</taxon>
        <taxon>Cichorieae</taxon>
        <taxon>Lactucinae</taxon>
        <taxon>Lactuca</taxon>
    </lineage>
</organism>
<accession>A0A9R1WA09</accession>
<gene>
    <name evidence="1" type="ORF">LSAT_V11C200071270</name>
</gene>
<reference evidence="1 2" key="1">
    <citation type="journal article" date="2017" name="Nat. Commun.">
        <title>Genome assembly with in vitro proximity ligation data and whole-genome triplication in lettuce.</title>
        <authorList>
            <person name="Reyes-Chin-Wo S."/>
            <person name="Wang Z."/>
            <person name="Yang X."/>
            <person name="Kozik A."/>
            <person name="Arikit S."/>
            <person name="Song C."/>
            <person name="Xia L."/>
            <person name="Froenicke L."/>
            <person name="Lavelle D.O."/>
            <person name="Truco M.J."/>
            <person name="Xia R."/>
            <person name="Zhu S."/>
            <person name="Xu C."/>
            <person name="Xu H."/>
            <person name="Xu X."/>
            <person name="Cox K."/>
            <person name="Korf I."/>
            <person name="Meyers B.C."/>
            <person name="Michelmore R.W."/>
        </authorList>
    </citation>
    <scope>NUCLEOTIDE SEQUENCE [LARGE SCALE GENOMIC DNA]</scope>
    <source>
        <strain evidence="2">cv. Salinas</strain>
        <tissue evidence="1">Seedlings</tissue>
    </source>
</reference>
<keyword evidence="2" id="KW-1185">Reference proteome</keyword>
<dbReference type="Proteomes" id="UP000235145">
    <property type="component" value="Unassembled WGS sequence"/>
</dbReference>
<protein>
    <submittedName>
        <fullName evidence="1">Uncharacterized protein</fullName>
    </submittedName>
</protein>
<sequence length="153" mass="18130">MYKLYFYDMESDSASDHDEESQQRGPIYKAKSNKVKLVITYNKKGVLVGKEATKLSTFEGLVARTMVPITYTSWLEVSEEVMEGLRQYILEKFVVDPKSRKQTLQSIGMKWRNFKHYLYAKFIKNQSKYPKANLFKPLKDYPFIKKEDWKVFV</sequence>
<dbReference type="AlphaFoldDB" id="A0A9R1WA09"/>
<proteinExistence type="predicted"/>
<name>A0A9R1WA09_LACSA</name>
<dbReference type="PANTHER" id="PTHR33018">
    <property type="entry name" value="OS10G0338966 PROTEIN-RELATED"/>
    <property type="match status" value="1"/>
</dbReference>
<dbReference type="PANTHER" id="PTHR33018:SF31">
    <property type="entry name" value="TRANSPOSASE, PTTA_EN_SPM, PLANT"/>
    <property type="match status" value="1"/>
</dbReference>
<evidence type="ECO:0000313" key="2">
    <source>
        <dbReference type="Proteomes" id="UP000235145"/>
    </source>
</evidence>
<dbReference type="EMBL" id="NBSK02000002">
    <property type="protein sequence ID" value="KAJ0219914.1"/>
    <property type="molecule type" value="Genomic_DNA"/>
</dbReference>
<evidence type="ECO:0000313" key="1">
    <source>
        <dbReference type="EMBL" id="KAJ0219914.1"/>
    </source>
</evidence>